<evidence type="ECO:0000313" key="1">
    <source>
        <dbReference type="EMBL" id="KAJ1208595.1"/>
    </source>
</evidence>
<organism evidence="1 2">
    <name type="scientific">Pleurodeles waltl</name>
    <name type="common">Iberian ribbed newt</name>
    <dbReference type="NCBI Taxonomy" id="8319"/>
    <lineage>
        <taxon>Eukaryota</taxon>
        <taxon>Metazoa</taxon>
        <taxon>Chordata</taxon>
        <taxon>Craniata</taxon>
        <taxon>Vertebrata</taxon>
        <taxon>Euteleostomi</taxon>
        <taxon>Amphibia</taxon>
        <taxon>Batrachia</taxon>
        <taxon>Caudata</taxon>
        <taxon>Salamandroidea</taxon>
        <taxon>Salamandridae</taxon>
        <taxon>Pleurodelinae</taxon>
        <taxon>Pleurodeles</taxon>
    </lineage>
</organism>
<name>A0AAV7W3P1_PLEWA</name>
<comment type="caution">
    <text evidence="1">The sequence shown here is derived from an EMBL/GenBank/DDBJ whole genome shotgun (WGS) entry which is preliminary data.</text>
</comment>
<protein>
    <submittedName>
        <fullName evidence="1">Uncharacterized protein</fullName>
    </submittedName>
</protein>
<dbReference type="Proteomes" id="UP001066276">
    <property type="component" value="Chromosome 1_2"/>
</dbReference>
<reference evidence="1" key="1">
    <citation type="journal article" date="2022" name="bioRxiv">
        <title>Sequencing and chromosome-scale assembly of the giantPleurodeles waltlgenome.</title>
        <authorList>
            <person name="Brown T."/>
            <person name="Elewa A."/>
            <person name="Iarovenko S."/>
            <person name="Subramanian E."/>
            <person name="Araus A.J."/>
            <person name="Petzold A."/>
            <person name="Susuki M."/>
            <person name="Suzuki K.-i.T."/>
            <person name="Hayashi T."/>
            <person name="Toyoda A."/>
            <person name="Oliveira C."/>
            <person name="Osipova E."/>
            <person name="Leigh N.D."/>
            <person name="Simon A."/>
            <person name="Yun M.H."/>
        </authorList>
    </citation>
    <scope>NUCLEOTIDE SEQUENCE</scope>
    <source>
        <strain evidence="1">20211129_DDA</strain>
        <tissue evidence="1">Liver</tissue>
    </source>
</reference>
<proteinExistence type="predicted"/>
<keyword evidence="2" id="KW-1185">Reference proteome</keyword>
<sequence>MWHCRITSRWPQASGQSSEYAVYSFLRNYRQTPHSRTDRAPGHVALGRAVVDAIPHHRSWIPDPIDADHVYQRRLTTNRNASCQRRARTSDLRAGDQVLLIELSRGSKFRMPFGLKPWTIVRRNGLVIVAQRGTEVITRNISLFKKSQPPPANRLVPDIPSLLDDQVSLPGVDDCSLSDPELPDASPQPIVMDFTPACIPGQVTSTDRSRSTHMACIAILLRL</sequence>
<gene>
    <name evidence="1" type="ORF">NDU88_003978</name>
</gene>
<accession>A0AAV7W3P1</accession>
<dbReference type="EMBL" id="JANPWB010000002">
    <property type="protein sequence ID" value="KAJ1208595.1"/>
    <property type="molecule type" value="Genomic_DNA"/>
</dbReference>
<evidence type="ECO:0000313" key="2">
    <source>
        <dbReference type="Proteomes" id="UP001066276"/>
    </source>
</evidence>
<dbReference type="AlphaFoldDB" id="A0AAV7W3P1"/>